<evidence type="ECO:0000313" key="2">
    <source>
        <dbReference type="Proteomes" id="UP001060170"/>
    </source>
</evidence>
<proteinExistence type="predicted"/>
<name>A0ACC0ENQ2_9BASI</name>
<dbReference type="Proteomes" id="UP001060170">
    <property type="component" value="Chromosome 5"/>
</dbReference>
<keyword evidence="2" id="KW-1185">Reference proteome</keyword>
<gene>
    <name evidence="1" type="ORF">MJO28_005446</name>
</gene>
<sequence>MSMTISYQLQGCDTTHPWKLATTGLVNNPYIRHSYQMQIADDDKELTAFGETADTTDSTTK</sequence>
<reference evidence="2" key="2">
    <citation type="journal article" date="2018" name="Mol. Plant Microbe Interact.">
        <title>Genome sequence resources for the wheat stripe rust pathogen (Puccinia striiformis f. sp. tritici) and the barley stripe rust pathogen (Puccinia striiformis f. sp. hordei).</title>
        <authorList>
            <person name="Xia C."/>
            <person name="Wang M."/>
            <person name="Yin C."/>
            <person name="Cornejo O.E."/>
            <person name="Hulbert S.H."/>
            <person name="Chen X."/>
        </authorList>
    </citation>
    <scope>NUCLEOTIDE SEQUENCE [LARGE SCALE GENOMIC DNA]</scope>
    <source>
        <strain evidence="2">93-210</strain>
    </source>
</reference>
<evidence type="ECO:0000313" key="1">
    <source>
        <dbReference type="EMBL" id="KAI7955046.1"/>
    </source>
</evidence>
<comment type="caution">
    <text evidence="1">The sequence shown here is derived from an EMBL/GenBank/DDBJ whole genome shotgun (WGS) entry which is preliminary data.</text>
</comment>
<protein>
    <submittedName>
        <fullName evidence="1">Uncharacterized protein</fullName>
    </submittedName>
</protein>
<organism evidence="1 2">
    <name type="scientific">Puccinia striiformis f. sp. tritici</name>
    <dbReference type="NCBI Taxonomy" id="168172"/>
    <lineage>
        <taxon>Eukaryota</taxon>
        <taxon>Fungi</taxon>
        <taxon>Dikarya</taxon>
        <taxon>Basidiomycota</taxon>
        <taxon>Pucciniomycotina</taxon>
        <taxon>Pucciniomycetes</taxon>
        <taxon>Pucciniales</taxon>
        <taxon>Pucciniaceae</taxon>
        <taxon>Puccinia</taxon>
    </lineage>
</organism>
<reference evidence="2" key="1">
    <citation type="journal article" date="2018" name="BMC Genomics">
        <title>Genomic insights into host adaptation between the wheat stripe rust pathogen (Puccinia striiformis f. sp. tritici) and the barley stripe rust pathogen (Puccinia striiformis f. sp. hordei).</title>
        <authorList>
            <person name="Xia C."/>
            <person name="Wang M."/>
            <person name="Yin C."/>
            <person name="Cornejo O.E."/>
            <person name="Hulbert S.H."/>
            <person name="Chen X."/>
        </authorList>
    </citation>
    <scope>NUCLEOTIDE SEQUENCE [LARGE SCALE GENOMIC DNA]</scope>
    <source>
        <strain evidence="2">93-210</strain>
    </source>
</reference>
<dbReference type="EMBL" id="CM045869">
    <property type="protein sequence ID" value="KAI7955046.1"/>
    <property type="molecule type" value="Genomic_DNA"/>
</dbReference>
<reference evidence="1 2" key="3">
    <citation type="journal article" date="2022" name="Microbiol. Spectr.">
        <title>Folding features and dynamics of 3D genome architecture in plant fungal pathogens.</title>
        <authorList>
            <person name="Xia C."/>
        </authorList>
    </citation>
    <scope>NUCLEOTIDE SEQUENCE [LARGE SCALE GENOMIC DNA]</scope>
    <source>
        <strain evidence="1 2">93-210</strain>
    </source>
</reference>
<accession>A0ACC0ENQ2</accession>